<feature type="transmembrane region" description="Helical" evidence="7">
    <location>
        <begin position="74"/>
        <end position="94"/>
    </location>
</feature>
<dbReference type="InterPro" id="IPR035906">
    <property type="entry name" value="MetI-like_sf"/>
</dbReference>
<dbReference type="InterPro" id="IPR050901">
    <property type="entry name" value="BP-dep_ABC_trans_perm"/>
</dbReference>
<dbReference type="SUPFAM" id="SSF161098">
    <property type="entry name" value="MetI-like"/>
    <property type="match status" value="1"/>
</dbReference>
<dbReference type="PANTHER" id="PTHR32243">
    <property type="entry name" value="MALTOSE TRANSPORT SYSTEM PERMEASE-RELATED"/>
    <property type="match status" value="1"/>
</dbReference>
<feature type="transmembrane region" description="Helical" evidence="7">
    <location>
        <begin position="7"/>
        <end position="28"/>
    </location>
</feature>
<keyword evidence="4 7" id="KW-0812">Transmembrane</keyword>
<protein>
    <submittedName>
        <fullName evidence="9">Carbohydrate ABC transporter permease</fullName>
    </submittedName>
</protein>
<dbReference type="EMBL" id="CP060096">
    <property type="protein sequence ID" value="QSZ27111.1"/>
    <property type="molecule type" value="Genomic_DNA"/>
</dbReference>
<feature type="transmembrane region" description="Helical" evidence="7">
    <location>
        <begin position="106"/>
        <end position="127"/>
    </location>
</feature>
<feature type="domain" description="ABC transmembrane type-1" evidence="8">
    <location>
        <begin position="68"/>
        <end position="259"/>
    </location>
</feature>
<reference evidence="9" key="1">
    <citation type="submission" date="2020-08" db="EMBL/GenBank/DDBJ databases">
        <title>Genomic insights into the carbon and energy metabolism of the first obligate autotrophic acetogenic bacterium Aceticella autotrophica gen. nov., sp. nov.</title>
        <authorList>
            <person name="Toshchakov S.V."/>
            <person name="Elcheninov A.G."/>
            <person name="Kublanov I.V."/>
            <person name="Frolov E.N."/>
            <person name="Lebedinsky A.V."/>
        </authorList>
    </citation>
    <scope>NUCLEOTIDE SEQUENCE</scope>
    <source>
        <strain evidence="9">3443-3Ac</strain>
    </source>
</reference>
<dbReference type="Gene3D" id="1.10.3720.10">
    <property type="entry name" value="MetI-like"/>
    <property type="match status" value="1"/>
</dbReference>
<keyword evidence="3" id="KW-1003">Cell membrane</keyword>
<sequence>MKKALSIIKYIFFVLILVWTLFPVYWMLVNSFKDRVEIFSQIPTFIPKNFTLENYKKIFIDLKFGTTILNSLKIALFSTTVVIIFAAFSAYAISRFNFKGKKALNLWIILVRIFPPVAFVIPLYLILRNLNLLNTHSGLILLYITFNLAFAVWMLINFINEIPVEIEESGMIDGASPLQIFLRLILPLLLPGLGATAIFTFITSWNEFMFALIFLQSTKLVTVPVALSSLITEYLVLWGPMSAGGIISLIPIFLLAILMQDYIVKGLTLGSIKG</sequence>
<dbReference type="AlphaFoldDB" id="A0A975AVB6"/>
<organism evidence="9 10">
    <name type="scientific">Aceticella autotrophica</name>
    <dbReference type="NCBI Taxonomy" id="2755338"/>
    <lineage>
        <taxon>Bacteria</taxon>
        <taxon>Bacillati</taxon>
        <taxon>Bacillota</taxon>
        <taxon>Clostridia</taxon>
        <taxon>Thermoanaerobacterales</taxon>
        <taxon>Thermoanaerobacteraceae</taxon>
        <taxon>Aceticella</taxon>
    </lineage>
</organism>
<evidence type="ECO:0000313" key="9">
    <source>
        <dbReference type="EMBL" id="QSZ27111.1"/>
    </source>
</evidence>
<dbReference type="Pfam" id="PF00528">
    <property type="entry name" value="BPD_transp_1"/>
    <property type="match status" value="1"/>
</dbReference>
<evidence type="ECO:0000259" key="8">
    <source>
        <dbReference type="PROSITE" id="PS50928"/>
    </source>
</evidence>
<dbReference type="KEGG" id="aaut:ACETAC_09635"/>
<dbReference type="PROSITE" id="PS50928">
    <property type="entry name" value="ABC_TM1"/>
    <property type="match status" value="1"/>
</dbReference>
<dbReference type="PANTHER" id="PTHR32243:SF18">
    <property type="entry name" value="INNER MEMBRANE ABC TRANSPORTER PERMEASE PROTEIN YCJP"/>
    <property type="match status" value="1"/>
</dbReference>
<evidence type="ECO:0000256" key="7">
    <source>
        <dbReference type="RuleBase" id="RU363032"/>
    </source>
</evidence>
<evidence type="ECO:0000313" key="10">
    <source>
        <dbReference type="Proteomes" id="UP000671913"/>
    </source>
</evidence>
<feature type="transmembrane region" description="Helical" evidence="7">
    <location>
        <begin position="180"/>
        <end position="202"/>
    </location>
</feature>
<evidence type="ECO:0000256" key="2">
    <source>
        <dbReference type="ARBA" id="ARBA00022448"/>
    </source>
</evidence>
<feature type="transmembrane region" description="Helical" evidence="7">
    <location>
        <begin position="139"/>
        <end position="159"/>
    </location>
</feature>
<accession>A0A975AVB6</accession>
<name>A0A975AVB6_9THEO</name>
<dbReference type="Proteomes" id="UP000671913">
    <property type="component" value="Chromosome"/>
</dbReference>
<keyword evidence="6 7" id="KW-0472">Membrane</keyword>
<dbReference type="InterPro" id="IPR000515">
    <property type="entry name" value="MetI-like"/>
</dbReference>
<comment type="subcellular location">
    <subcellularLocation>
        <location evidence="1 7">Cell membrane</location>
        <topology evidence="1 7">Multi-pass membrane protein</topology>
    </subcellularLocation>
</comment>
<feature type="transmembrane region" description="Helical" evidence="7">
    <location>
        <begin position="234"/>
        <end position="259"/>
    </location>
</feature>
<dbReference type="GO" id="GO:0055085">
    <property type="term" value="P:transmembrane transport"/>
    <property type="evidence" value="ECO:0007669"/>
    <property type="project" value="InterPro"/>
</dbReference>
<evidence type="ECO:0000256" key="5">
    <source>
        <dbReference type="ARBA" id="ARBA00022989"/>
    </source>
</evidence>
<proteinExistence type="inferred from homology"/>
<keyword evidence="5 7" id="KW-1133">Transmembrane helix</keyword>
<dbReference type="CDD" id="cd06261">
    <property type="entry name" value="TM_PBP2"/>
    <property type="match status" value="1"/>
</dbReference>
<keyword evidence="2 7" id="KW-0813">Transport</keyword>
<keyword evidence="10" id="KW-1185">Reference proteome</keyword>
<evidence type="ECO:0000256" key="4">
    <source>
        <dbReference type="ARBA" id="ARBA00022692"/>
    </source>
</evidence>
<dbReference type="RefSeq" id="WP_284679796.1">
    <property type="nucleotide sequence ID" value="NZ_CP060096.1"/>
</dbReference>
<evidence type="ECO:0000256" key="1">
    <source>
        <dbReference type="ARBA" id="ARBA00004651"/>
    </source>
</evidence>
<dbReference type="GO" id="GO:0005886">
    <property type="term" value="C:plasma membrane"/>
    <property type="evidence" value="ECO:0007669"/>
    <property type="project" value="UniProtKB-SubCell"/>
</dbReference>
<gene>
    <name evidence="9" type="ORF">ACETAC_09635</name>
</gene>
<evidence type="ECO:0000256" key="3">
    <source>
        <dbReference type="ARBA" id="ARBA00022475"/>
    </source>
</evidence>
<evidence type="ECO:0000256" key="6">
    <source>
        <dbReference type="ARBA" id="ARBA00023136"/>
    </source>
</evidence>
<comment type="similarity">
    <text evidence="7">Belongs to the binding-protein-dependent transport system permease family.</text>
</comment>